<feature type="region of interest" description="Disordered" evidence="1">
    <location>
        <begin position="1"/>
        <end position="26"/>
    </location>
</feature>
<feature type="compositionally biased region" description="Polar residues" evidence="1">
    <location>
        <begin position="1"/>
        <end position="25"/>
    </location>
</feature>
<gene>
    <name evidence="2" type="ORF">GYMLUDRAFT_982601</name>
</gene>
<protein>
    <submittedName>
        <fullName evidence="2">Uncharacterized protein</fullName>
    </submittedName>
</protein>
<keyword evidence="3" id="KW-1185">Reference proteome</keyword>
<evidence type="ECO:0000313" key="3">
    <source>
        <dbReference type="Proteomes" id="UP000053593"/>
    </source>
</evidence>
<evidence type="ECO:0000313" key="2">
    <source>
        <dbReference type="EMBL" id="KIK51187.1"/>
    </source>
</evidence>
<feature type="compositionally biased region" description="Low complexity" evidence="1">
    <location>
        <begin position="92"/>
        <end position="111"/>
    </location>
</feature>
<feature type="region of interest" description="Disordered" evidence="1">
    <location>
        <begin position="85"/>
        <end position="124"/>
    </location>
</feature>
<name>A0A0D0C0P5_9AGAR</name>
<dbReference type="Proteomes" id="UP000053593">
    <property type="component" value="Unassembled WGS sequence"/>
</dbReference>
<dbReference type="HOGENOM" id="CLU_1214884_0_0_1"/>
<sequence>MVWANSESSAQAPFSPSVQTSTEPSSPLAIGNGSVYRHVKHSGSRYSPLVQLALRNHQTQAFFTSPLSNIVHLFSPHSKKSLKRWPSFEDQSLPSSNNPSLVPKSNPPKSVLNSAHPMPPRFPRRKTFLPPECLPAPEERPARSSCTLSPFFGLHAQISRLRAMKIVSASRKSSAPTMRTMIGCASSTFIISSCRTQTLLIQPLVNRTALNNSPYLAPRLIPRRKSRM</sequence>
<dbReference type="AlphaFoldDB" id="A0A0D0C0P5"/>
<accession>A0A0D0C0P5</accession>
<evidence type="ECO:0000256" key="1">
    <source>
        <dbReference type="SAM" id="MobiDB-lite"/>
    </source>
</evidence>
<reference evidence="2 3" key="1">
    <citation type="submission" date="2014-04" db="EMBL/GenBank/DDBJ databases">
        <title>Evolutionary Origins and Diversification of the Mycorrhizal Mutualists.</title>
        <authorList>
            <consortium name="DOE Joint Genome Institute"/>
            <consortium name="Mycorrhizal Genomics Consortium"/>
            <person name="Kohler A."/>
            <person name="Kuo A."/>
            <person name="Nagy L.G."/>
            <person name="Floudas D."/>
            <person name="Copeland A."/>
            <person name="Barry K.W."/>
            <person name="Cichocki N."/>
            <person name="Veneault-Fourrey C."/>
            <person name="LaButti K."/>
            <person name="Lindquist E.A."/>
            <person name="Lipzen A."/>
            <person name="Lundell T."/>
            <person name="Morin E."/>
            <person name="Murat C."/>
            <person name="Riley R."/>
            <person name="Ohm R."/>
            <person name="Sun H."/>
            <person name="Tunlid A."/>
            <person name="Henrissat B."/>
            <person name="Grigoriev I.V."/>
            <person name="Hibbett D.S."/>
            <person name="Martin F."/>
        </authorList>
    </citation>
    <scope>NUCLEOTIDE SEQUENCE [LARGE SCALE GENOMIC DNA]</scope>
    <source>
        <strain evidence="2 3">FD-317 M1</strain>
    </source>
</reference>
<organism evidence="2 3">
    <name type="scientific">Collybiopsis luxurians FD-317 M1</name>
    <dbReference type="NCBI Taxonomy" id="944289"/>
    <lineage>
        <taxon>Eukaryota</taxon>
        <taxon>Fungi</taxon>
        <taxon>Dikarya</taxon>
        <taxon>Basidiomycota</taxon>
        <taxon>Agaricomycotina</taxon>
        <taxon>Agaricomycetes</taxon>
        <taxon>Agaricomycetidae</taxon>
        <taxon>Agaricales</taxon>
        <taxon>Marasmiineae</taxon>
        <taxon>Omphalotaceae</taxon>
        <taxon>Collybiopsis</taxon>
        <taxon>Collybiopsis luxurians</taxon>
    </lineage>
</organism>
<dbReference type="EMBL" id="KN834870">
    <property type="protein sequence ID" value="KIK51187.1"/>
    <property type="molecule type" value="Genomic_DNA"/>
</dbReference>
<proteinExistence type="predicted"/>